<dbReference type="OrthoDB" id="9766715at2"/>
<comment type="function">
    <text evidence="7">The pyruvate dehydrogenase complex catalyzes the overall conversion of pyruvate to acetyl-CoA and CO(2).</text>
</comment>
<name>S0ETV6_CHTCT</name>
<protein>
    <recommendedName>
        <fullName evidence="3 7">Pyruvate dehydrogenase E1 component subunit alpha</fullName>
        <ecNumber evidence="2 7">1.2.4.1</ecNumber>
    </recommendedName>
</protein>
<keyword evidence="5 7" id="KW-0786">Thiamine pyrophosphate</keyword>
<dbReference type="Proteomes" id="UP000014227">
    <property type="component" value="Chromosome I"/>
</dbReference>
<evidence type="ECO:0000256" key="7">
    <source>
        <dbReference type="RuleBase" id="RU361139"/>
    </source>
</evidence>
<dbReference type="STRING" id="454171.CP488_02894"/>
<organism evidence="9 10">
    <name type="scientific">Chthonomonas calidirosea (strain DSM 23976 / ICMP 18418 / T49)</name>
    <dbReference type="NCBI Taxonomy" id="1303518"/>
    <lineage>
        <taxon>Bacteria</taxon>
        <taxon>Bacillati</taxon>
        <taxon>Armatimonadota</taxon>
        <taxon>Chthonomonadia</taxon>
        <taxon>Chthonomonadales</taxon>
        <taxon>Chthonomonadaceae</taxon>
        <taxon>Chthonomonas</taxon>
    </lineage>
</organism>
<evidence type="ECO:0000313" key="10">
    <source>
        <dbReference type="Proteomes" id="UP000014227"/>
    </source>
</evidence>
<dbReference type="InterPro" id="IPR017597">
    <property type="entry name" value="Pyrv_DH_E1_asu_subgrp-y"/>
</dbReference>
<dbReference type="GO" id="GO:0004739">
    <property type="term" value="F:pyruvate dehydrogenase (acetyl-transferring) activity"/>
    <property type="evidence" value="ECO:0007669"/>
    <property type="project" value="UniProtKB-UniRule"/>
</dbReference>
<dbReference type="FunCoup" id="S0ETV6">
    <property type="interactions" value="322"/>
</dbReference>
<dbReference type="KEGG" id="ccz:CCALI_01203"/>
<dbReference type="InterPro" id="IPR029061">
    <property type="entry name" value="THDP-binding"/>
</dbReference>
<dbReference type="CDD" id="cd02000">
    <property type="entry name" value="TPP_E1_PDC_ADC_BCADC"/>
    <property type="match status" value="1"/>
</dbReference>
<evidence type="ECO:0000259" key="8">
    <source>
        <dbReference type="Pfam" id="PF00676"/>
    </source>
</evidence>
<comment type="subunit">
    <text evidence="7">Heterodimer of an alpha and a beta chain.</text>
</comment>
<dbReference type="PATRIC" id="fig|1303518.3.peg.1225"/>
<dbReference type="EC" id="1.2.4.1" evidence="2 7"/>
<evidence type="ECO:0000256" key="5">
    <source>
        <dbReference type="ARBA" id="ARBA00023052"/>
    </source>
</evidence>
<keyword evidence="10" id="KW-1185">Reference proteome</keyword>
<evidence type="ECO:0000313" key="9">
    <source>
        <dbReference type="EMBL" id="CCW35021.1"/>
    </source>
</evidence>
<keyword evidence="6 7" id="KW-0670">Pyruvate</keyword>
<dbReference type="InterPro" id="IPR050642">
    <property type="entry name" value="PDH_E1_Alpha_Subunit"/>
</dbReference>
<proteinExistence type="predicted"/>
<dbReference type="InterPro" id="IPR001017">
    <property type="entry name" value="DH_E1"/>
</dbReference>
<keyword evidence="4 7" id="KW-0560">Oxidoreductase</keyword>
<evidence type="ECO:0000256" key="1">
    <source>
        <dbReference type="ARBA" id="ARBA00001964"/>
    </source>
</evidence>
<dbReference type="eggNOG" id="COG1071">
    <property type="taxonomic scope" value="Bacteria"/>
</dbReference>
<evidence type="ECO:0000256" key="6">
    <source>
        <dbReference type="ARBA" id="ARBA00023317"/>
    </source>
</evidence>
<dbReference type="NCBIfam" id="TIGR03182">
    <property type="entry name" value="PDH_E1_alph_y"/>
    <property type="match status" value="1"/>
</dbReference>
<dbReference type="InParanoid" id="S0ETV6"/>
<gene>
    <name evidence="7" type="primary">pdhA</name>
    <name evidence="9" type="ORF">CCALI_01203</name>
</gene>
<dbReference type="Gene3D" id="3.40.50.970">
    <property type="match status" value="1"/>
</dbReference>
<sequence>MAKTVAERSTGGELTRDELIDLYRLMLRIRRMEESVYQKFHEGKIGGYLHRYDGQEALVAGVIPQLRLPGDYVLCTYRDHAHALACGTEMRAIMAELLGRATGCAGGKGGSMHLINPDRGFLGGDGIVGGPVPISLGVGYALKYRGGDNICVCYFGDGAMNQGGVHEALNMVGLYKLPILYVLENNQYAMGTSVQRSTGQPDFVLKAKAHGIEGERVDGMNVLTMHEAARRAIERIRKTGEAYFLQADCYRFVGHGIGDDNTKGWMFYRTEEEVKKWRERDPILQLQKYLQAHGLISPEELDQIEQEARAEVADAIAFAENSPEPPLDSLYDHVYV</sequence>
<evidence type="ECO:0000256" key="4">
    <source>
        <dbReference type="ARBA" id="ARBA00023002"/>
    </source>
</evidence>
<comment type="catalytic activity">
    <reaction evidence="7">
        <text>N(6)-[(R)-lipoyl]-L-lysyl-[protein] + pyruvate + H(+) = N(6)-[(R)-S(8)-acetyldihydrolipoyl]-L-lysyl-[protein] + CO2</text>
        <dbReference type="Rhea" id="RHEA:19189"/>
        <dbReference type="Rhea" id="RHEA-COMP:10474"/>
        <dbReference type="Rhea" id="RHEA-COMP:10478"/>
        <dbReference type="ChEBI" id="CHEBI:15361"/>
        <dbReference type="ChEBI" id="CHEBI:15378"/>
        <dbReference type="ChEBI" id="CHEBI:16526"/>
        <dbReference type="ChEBI" id="CHEBI:83099"/>
        <dbReference type="ChEBI" id="CHEBI:83111"/>
        <dbReference type="EC" id="1.2.4.1"/>
    </reaction>
</comment>
<dbReference type="EMBL" id="HF951689">
    <property type="protein sequence ID" value="CCW35021.1"/>
    <property type="molecule type" value="Genomic_DNA"/>
</dbReference>
<dbReference type="PANTHER" id="PTHR11516">
    <property type="entry name" value="PYRUVATE DEHYDROGENASE E1 COMPONENT, ALPHA SUBUNIT BACTERIAL AND ORGANELLAR"/>
    <property type="match status" value="1"/>
</dbReference>
<dbReference type="GO" id="GO:0006086">
    <property type="term" value="P:pyruvate decarboxylation to acetyl-CoA"/>
    <property type="evidence" value="ECO:0007669"/>
    <property type="project" value="InterPro"/>
</dbReference>
<accession>S0ETV6</accession>
<dbReference type="AlphaFoldDB" id="S0ETV6"/>
<evidence type="ECO:0000256" key="3">
    <source>
        <dbReference type="ARBA" id="ARBA00014159"/>
    </source>
</evidence>
<dbReference type="SUPFAM" id="SSF52518">
    <property type="entry name" value="Thiamin diphosphate-binding fold (THDP-binding)"/>
    <property type="match status" value="1"/>
</dbReference>
<comment type="cofactor">
    <cofactor evidence="1 7">
        <name>thiamine diphosphate</name>
        <dbReference type="ChEBI" id="CHEBI:58937"/>
    </cofactor>
</comment>
<dbReference type="RefSeq" id="WP_016482566.1">
    <property type="nucleotide sequence ID" value="NC_021487.1"/>
</dbReference>
<feature type="domain" description="Dehydrogenase E1 component" evidence="8">
    <location>
        <begin position="26"/>
        <end position="326"/>
    </location>
</feature>
<evidence type="ECO:0000256" key="2">
    <source>
        <dbReference type="ARBA" id="ARBA00012281"/>
    </source>
</evidence>
<reference evidence="10" key="1">
    <citation type="submission" date="2013-03" db="EMBL/GenBank/DDBJ databases">
        <title>Genome sequence of Chthonomonas calidirosea, the first sequenced genome from the Armatimonadetes phylum (formally candidate division OP10).</title>
        <authorList>
            <person name="Lee K.C.Y."/>
            <person name="Morgan X.C."/>
            <person name="Dunfield P.F."/>
            <person name="Tamas I."/>
            <person name="Houghton K.M."/>
            <person name="Vyssotski M."/>
            <person name="Ryan J.L.J."/>
            <person name="Lagutin K."/>
            <person name="McDonald I.R."/>
            <person name="Stott M.B."/>
        </authorList>
    </citation>
    <scope>NUCLEOTIDE SEQUENCE [LARGE SCALE GENOMIC DNA]</scope>
    <source>
        <strain evidence="10">DSM 23976 / ICMP 18418 / T49</strain>
    </source>
</reference>
<dbReference type="Pfam" id="PF00676">
    <property type="entry name" value="E1_dh"/>
    <property type="match status" value="1"/>
</dbReference>
<dbReference type="PANTHER" id="PTHR11516:SF60">
    <property type="entry name" value="PYRUVATE DEHYDROGENASE E1 COMPONENT SUBUNIT ALPHA"/>
    <property type="match status" value="1"/>
</dbReference>
<dbReference type="HOGENOM" id="CLU_029393_5_0_0"/>